<proteinExistence type="predicted"/>
<reference evidence="3 4" key="1">
    <citation type="submission" date="2023-08" db="EMBL/GenBank/DDBJ databases">
        <title>Genome sequencing of plant associated microbes to promote plant fitness in Sorghum bicolor and Oryza sativa.</title>
        <authorList>
            <person name="Coleman-Derr D."/>
        </authorList>
    </citation>
    <scope>NUCLEOTIDE SEQUENCE [LARGE SCALE GENOMIC DNA]</scope>
    <source>
        <strain evidence="3 4">SLBN-33</strain>
    </source>
</reference>
<dbReference type="EMBL" id="JAVIZN010000002">
    <property type="protein sequence ID" value="MDR6201727.1"/>
    <property type="molecule type" value="Genomic_DNA"/>
</dbReference>
<feature type="compositionally biased region" description="Basic and acidic residues" evidence="1">
    <location>
        <begin position="26"/>
        <end position="38"/>
    </location>
</feature>
<name>A0ABD5CCP2_9BURK</name>
<gene>
    <name evidence="3" type="ORF">QF025_000447</name>
</gene>
<comment type="caution">
    <text evidence="3">The sequence shown here is derived from an EMBL/GenBank/DDBJ whole genome shotgun (WGS) entry which is preliminary data.</text>
</comment>
<evidence type="ECO:0000256" key="1">
    <source>
        <dbReference type="SAM" id="MobiDB-lite"/>
    </source>
</evidence>
<feature type="compositionally biased region" description="Gly residues" evidence="1">
    <location>
        <begin position="1"/>
        <end position="11"/>
    </location>
</feature>
<protein>
    <recommendedName>
        <fullName evidence="5">Cell division protein FtsQ</fullName>
    </recommendedName>
</protein>
<evidence type="ECO:0000313" key="3">
    <source>
        <dbReference type="EMBL" id="MDR6201727.1"/>
    </source>
</evidence>
<keyword evidence="2" id="KW-0812">Transmembrane</keyword>
<feature type="region of interest" description="Disordered" evidence="1">
    <location>
        <begin position="1"/>
        <end position="62"/>
    </location>
</feature>
<sequence>MGETAGSGGGMMVVPSSEPGSRRSGNRGDRGNRSDKSSSKVFRNSSMTRNPQERRTPEQIRASNRRLGLVLLAIAAVFFTAVIINQGWFS</sequence>
<dbReference type="Proteomes" id="UP001245184">
    <property type="component" value="Unassembled WGS sequence"/>
</dbReference>
<feature type="transmembrane region" description="Helical" evidence="2">
    <location>
        <begin position="67"/>
        <end position="89"/>
    </location>
</feature>
<evidence type="ECO:0000313" key="4">
    <source>
        <dbReference type="Proteomes" id="UP001245184"/>
    </source>
</evidence>
<evidence type="ECO:0000256" key="2">
    <source>
        <dbReference type="SAM" id="Phobius"/>
    </source>
</evidence>
<dbReference type="NCBIfam" id="NF038351">
    <property type="entry name" value="cyt_ox_assem_30"/>
    <property type="match status" value="1"/>
</dbReference>
<evidence type="ECO:0008006" key="5">
    <source>
        <dbReference type="Google" id="ProtNLM"/>
    </source>
</evidence>
<keyword evidence="2" id="KW-1133">Transmembrane helix</keyword>
<accession>A0ABD5CCP2</accession>
<dbReference type="InterPro" id="IPR047811">
    <property type="entry name" value="CytC_ox_assmbl_put"/>
</dbReference>
<feature type="compositionally biased region" description="Polar residues" evidence="1">
    <location>
        <begin position="39"/>
        <end position="50"/>
    </location>
</feature>
<dbReference type="AlphaFoldDB" id="A0ABD5CCP2"/>
<organism evidence="3 4">
    <name type="scientific">Paraburkholderia graminis</name>
    <dbReference type="NCBI Taxonomy" id="60548"/>
    <lineage>
        <taxon>Bacteria</taxon>
        <taxon>Pseudomonadati</taxon>
        <taxon>Pseudomonadota</taxon>
        <taxon>Betaproteobacteria</taxon>
        <taxon>Burkholderiales</taxon>
        <taxon>Burkholderiaceae</taxon>
        <taxon>Paraburkholderia</taxon>
    </lineage>
</organism>
<keyword evidence="2" id="KW-0472">Membrane</keyword>